<reference evidence="1 2" key="1">
    <citation type="journal article" date="2009" name="Appl. Environ. Microbiol.">
        <title>Genomic analysis of 'Elusimicrobium minutum,' the first cultivated representative of the phylum 'Elusimicrobia' (formerly termite group 1).</title>
        <authorList>
            <person name="Herlemann D.P.R."/>
            <person name="Geissinger O."/>
            <person name="Ikeda-Ohtsubo W."/>
            <person name="Kunin V."/>
            <person name="Sun H."/>
            <person name="Lapidus A."/>
            <person name="Hugenholtz P."/>
            <person name="Brune A."/>
        </authorList>
    </citation>
    <scope>NUCLEOTIDE SEQUENCE [LARGE SCALE GENOMIC DNA]</scope>
    <source>
        <strain evidence="1 2">Pei191</strain>
    </source>
</reference>
<dbReference type="Proteomes" id="UP000001029">
    <property type="component" value="Chromosome"/>
</dbReference>
<proteinExistence type="predicted"/>
<dbReference type="RefSeq" id="WP_012415139.1">
    <property type="nucleotide sequence ID" value="NC_010644.1"/>
</dbReference>
<organism evidence="1 2">
    <name type="scientific">Elusimicrobium minutum (strain Pei191)</name>
    <dbReference type="NCBI Taxonomy" id="445932"/>
    <lineage>
        <taxon>Bacteria</taxon>
        <taxon>Pseudomonadati</taxon>
        <taxon>Elusimicrobiota</taxon>
        <taxon>Elusimicrobia</taxon>
        <taxon>Elusimicrobiales</taxon>
        <taxon>Elusimicrobiaceae</taxon>
        <taxon>Elusimicrobium</taxon>
    </lineage>
</organism>
<gene>
    <name evidence="1" type="ordered locus">Emin_0971</name>
</gene>
<name>B2KDC8_ELUMP</name>
<dbReference type="AlphaFoldDB" id="B2KDC8"/>
<dbReference type="HOGENOM" id="CLU_3288869_0_0_0"/>
<dbReference type="EMBL" id="CP001055">
    <property type="protein sequence ID" value="ACC98524.1"/>
    <property type="molecule type" value="Genomic_DNA"/>
</dbReference>
<dbReference type="STRING" id="445932.Emin_0971"/>
<evidence type="ECO:0000313" key="1">
    <source>
        <dbReference type="EMBL" id="ACC98524.1"/>
    </source>
</evidence>
<keyword evidence="2" id="KW-1185">Reference proteome</keyword>
<sequence>MATCIWCDGKMVRKENDRGHKQLQCENCGFTTLTPLKKDE</sequence>
<protein>
    <submittedName>
        <fullName evidence="1">Uncharacterized protein</fullName>
    </submittedName>
</protein>
<accession>B2KDC8</accession>
<dbReference type="KEGG" id="emi:Emin_0971"/>
<evidence type="ECO:0000313" key="2">
    <source>
        <dbReference type="Proteomes" id="UP000001029"/>
    </source>
</evidence>